<dbReference type="PANTHER" id="PTHR45825:SF11">
    <property type="entry name" value="ALPHA AMYLASE DOMAIN-CONTAINING PROTEIN"/>
    <property type="match status" value="1"/>
</dbReference>
<dbReference type="Pfam" id="PF00534">
    <property type="entry name" value="Glycos_transf_1"/>
    <property type="match status" value="1"/>
</dbReference>
<dbReference type="Proteomes" id="UP001314263">
    <property type="component" value="Unassembled WGS sequence"/>
</dbReference>
<dbReference type="InterPro" id="IPR013534">
    <property type="entry name" value="Starch_synth_cat_dom"/>
</dbReference>
<keyword evidence="3" id="KW-0328">Glycosyltransferase</keyword>
<evidence type="ECO:0000259" key="8">
    <source>
        <dbReference type="Pfam" id="PF00534"/>
    </source>
</evidence>
<evidence type="ECO:0008006" key="12">
    <source>
        <dbReference type="Google" id="ProtNLM"/>
    </source>
</evidence>
<keyword evidence="4" id="KW-0808">Transferase</keyword>
<keyword evidence="11" id="KW-1185">Reference proteome</keyword>
<feature type="region of interest" description="Disordered" evidence="7">
    <location>
        <begin position="118"/>
        <end position="174"/>
    </location>
</feature>
<comment type="caution">
    <text evidence="10">The sequence shown here is derived from an EMBL/GenBank/DDBJ whole genome shotgun (WGS) entry which is preliminary data.</text>
</comment>
<evidence type="ECO:0000259" key="9">
    <source>
        <dbReference type="Pfam" id="PF08323"/>
    </source>
</evidence>
<dbReference type="GO" id="GO:0016757">
    <property type="term" value="F:glycosyltransferase activity"/>
    <property type="evidence" value="ECO:0007669"/>
    <property type="project" value="UniProtKB-KW"/>
</dbReference>
<comment type="subcellular location">
    <subcellularLocation>
        <location evidence="1">Plastid</location>
        <location evidence="1">Amyloplast</location>
    </subcellularLocation>
</comment>
<evidence type="ECO:0000313" key="11">
    <source>
        <dbReference type="Proteomes" id="UP001314263"/>
    </source>
</evidence>
<organism evidence="10 11">
    <name type="scientific">Coccomyxa viridis</name>
    <dbReference type="NCBI Taxonomy" id="1274662"/>
    <lineage>
        <taxon>Eukaryota</taxon>
        <taxon>Viridiplantae</taxon>
        <taxon>Chlorophyta</taxon>
        <taxon>core chlorophytes</taxon>
        <taxon>Trebouxiophyceae</taxon>
        <taxon>Trebouxiophyceae incertae sedis</taxon>
        <taxon>Coccomyxaceae</taxon>
        <taxon>Coccomyxa</taxon>
    </lineage>
</organism>
<dbReference type="GO" id="GO:0019252">
    <property type="term" value="P:starch biosynthetic process"/>
    <property type="evidence" value="ECO:0007669"/>
    <property type="project" value="UniProtKB-KW"/>
</dbReference>
<reference evidence="10 11" key="1">
    <citation type="submission" date="2023-10" db="EMBL/GenBank/DDBJ databases">
        <authorList>
            <person name="Maclean D."/>
            <person name="Macfadyen A."/>
        </authorList>
    </citation>
    <scope>NUCLEOTIDE SEQUENCE [LARGE SCALE GENOMIC DNA]</scope>
</reference>
<dbReference type="GO" id="GO:0009501">
    <property type="term" value="C:amyloplast"/>
    <property type="evidence" value="ECO:0007669"/>
    <property type="project" value="UniProtKB-SubCell"/>
</dbReference>
<protein>
    <recommendedName>
        <fullName evidence="12">Starch synthase, chloroplastic/amyloplastic</fullName>
    </recommendedName>
</protein>
<evidence type="ECO:0000256" key="7">
    <source>
        <dbReference type="SAM" id="MobiDB-lite"/>
    </source>
</evidence>
<dbReference type="InterPro" id="IPR001296">
    <property type="entry name" value="Glyco_trans_1"/>
</dbReference>
<feature type="region of interest" description="Disordered" evidence="7">
    <location>
        <begin position="546"/>
        <end position="573"/>
    </location>
</feature>
<gene>
    <name evidence="10" type="ORF">CVIRNUC_000433</name>
</gene>
<evidence type="ECO:0000256" key="5">
    <source>
        <dbReference type="ARBA" id="ARBA00022922"/>
    </source>
</evidence>
<dbReference type="PANTHER" id="PTHR45825">
    <property type="entry name" value="GRANULE-BOUND STARCH SYNTHASE 1, CHLOROPLASTIC/AMYLOPLASTIC"/>
    <property type="match status" value="1"/>
</dbReference>
<evidence type="ECO:0000313" key="10">
    <source>
        <dbReference type="EMBL" id="CAK0734453.1"/>
    </source>
</evidence>
<evidence type="ECO:0000256" key="6">
    <source>
        <dbReference type="ARBA" id="ARBA00023234"/>
    </source>
</evidence>
<keyword evidence="6" id="KW-0035">Amyloplast</keyword>
<name>A0AAV1HQF4_9CHLO</name>
<evidence type="ECO:0000256" key="1">
    <source>
        <dbReference type="ARBA" id="ARBA00004602"/>
    </source>
</evidence>
<keyword evidence="6" id="KW-0934">Plastid</keyword>
<feature type="domain" description="Glycosyl transferase family 1" evidence="8">
    <location>
        <begin position="672"/>
        <end position="831"/>
    </location>
</feature>
<dbReference type="Pfam" id="PF08323">
    <property type="entry name" value="Glyco_transf_5"/>
    <property type="match status" value="2"/>
</dbReference>
<feature type="compositionally biased region" description="Low complexity" evidence="7">
    <location>
        <begin position="340"/>
        <end position="360"/>
    </location>
</feature>
<dbReference type="EMBL" id="CAUYUE010000001">
    <property type="protein sequence ID" value="CAK0734453.1"/>
    <property type="molecule type" value="Genomic_DNA"/>
</dbReference>
<feature type="compositionally biased region" description="Low complexity" evidence="7">
    <location>
        <begin position="153"/>
        <end position="164"/>
    </location>
</feature>
<dbReference type="AlphaFoldDB" id="A0AAV1HQF4"/>
<feature type="compositionally biased region" description="Low complexity" evidence="7">
    <location>
        <begin position="447"/>
        <end position="457"/>
    </location>
</feature>
<feature type="compositionally biased region" description="Polar residues" evidence="7">
    <location>
        <begin position="165"/>
        <end position="174"/>
    </location>
</feature>
<keyword evidence="5" id="KW-0750">Starch biosynthesis</keyword>
<evidence type="ECO:0000256" key="3">
    <source>
        <dbReference type="ARBA" id="ARBA00022676"/>
    </source>
</evidence>
<feature type="compositionally biased region" description="Low complexity" evidence="7">
    <location>
        <begin position="318"/>
        <end position="333"/>
    </location>
</feature>
<accession>A0AAV1HQF4</accession>
<dbReference type="SUPFAM" id="SSF53756">
    <property type="entry name" value="UDP-Glycosyltransferase/glycogen phosphorylase"/>
    <property type="match status" value="2"/>
</dbReference>
<evidence type="ECO:0000256" key="4">
    <source>
        <dbReference type="ARBA" id="ARBA00022679"/>
    </source>
</evidence>
<comment type="pathway">
    <text evidence="2">Glycan biosynthesis; starch biosynthesis.</text>
</comment>
<dbReference type="Gene3D" id="3.40.50.2000">
    <property type="entry name" value="Glycogen Phosphorylase B"/>
    <property type="match status" value="3"/>
</dbReference>
<proteinExistence type="predicted"/>
<evidence type="ECO:0000256" key="2">
    <source>
        <dbReference type="ARBA" id="ARBA00004727"/>
    </source>
</evidence>
<feature type="domain" description="Starch synthase catalytic" evidence="9">
    <location>
        <begin position="499"/>
        <end position="619"/>
    </location>
</feature>
<feature type="region of interest" description="Disordered" evidence="7">
    <location>
        <begin position="447"/>
        <end position="470"/>
    </location>
</feature>
<feature type="compositionally biased region" description="Polar residues" evidence="7">
    <location>
        <begin position="120"/>
        <end position="138"/>
    </location>
</feature>
<feature type="region of interest" description="Disordered" evidence="7">
    <location>
        <begin position="318"/>
        <end position="364"/>
    </location>
</feature>
<sequence length="891" mass="93681">MFKALPLLDRGAALAGRWQGPEALPTQSPFCPRRSFGRRFTVRMSAHQQSLQVVFVTTEVAPWSKVGGLADVLSALPPALAARDHHVMVVSPRYAEYEDAHDTGTSVPVLLPPSAAEQAPLTSECNAADSSPTVSDSQPDAEASSHADTARDLQGQEGSLQQSGTLPKSSQTATVAALQQRQDAAQYYLCRRGSVDHVFVDHPMYCRTSDIYGSSNVNTYQEAGDFPDLDLRYSILCQAALAAPLLLWHSSQDAETAKKLDKGSGAAARQQDACPRHMLDQGADQTLPGVSHLHLLSAGSVSAAHAAAEATGAPMHAGAPSVGMADADSASSAPAPPLLAAPAGPSTSSAALPSAARSSAQRGPADIPSQLEIANGTAAAAEHGCHSGVFVREPGLAAGHQSSSMREAPRECSKAAKSAAPLVFVSNDWPCAPLALRLEHSVRSAQASSAASQVHSAPQGMPQGLEHEGSGASISSGCLLDPVCASEEAASFWASQELKDSLKHARTAFCIHNLAYQGAMPLAAFPRLCLPESALWPLLWPPTPSEAADVSSSTRLSEGNDAESSETASVEGPGKAATSINWMHAALREHDLILTVSPGYALEICSDAAMGCGMQDVLNRRGVRGIMNGLNVKEWDPAHDTFLPEGARFSSAQGMAAAKSHAKAILQHENGLLEDPKAPIIAYVGRLAAQKGMDVLLSALPALLHSRASSQETDIAVSDSTWDEGTVEGDAAERVQAVVLGTGEPWMQRALAAMGSSFRGRAAGIAKFDERTAHLLMMAADYMIIPSRFEPCGLVAQSAARYGTIPIVTGVGGLKDFVTDEVGYRIEPFGDQHSVPAQRQAVADLLAAVRRALSQHDLQRHRAMQEKCIALDLSWDNAAAEWEDALGSLCQ</sequence>
<feature type="domain" description="Starch synthase catalytic" evidence="9">
    <location>
        <begin position="52"/>
        <end position="101"/>
    </location>
</feature>